<accession>A0AAD6VD21</accession>
<keyword evidence="1" id="KW-0812">Transmembrane</keyword>
<feature type="transmembrane region" description="Helical" evidence="1">
    <location>
        <begin position="41"/>
        <end position="61"/>
    </location>
</feature>
<evidence type="ECO:0000256" key="1">
    <source>
        <dbReference type="SAM" id="Phobius"/>
    </source>
</evidence>
<dbReference type="AlphaFoldDB" id="A0AAD6VD21"/>
<proteinExistence type="predicted"/>
<gene>
    <name evidence="2" type="ORF">GGX14DRAFT_364700</name>
</gene>
<keyword evidence="3" id="KW-1185">Reference proteome</keyword>
<sequence>ERSVSLQFAEQLWENWLALEDAGRASGRTLDVRMVERAHVAYIRVLALYVGASFPPMYLAFAQRYPPSLLYERPVKPSFRSTRTALVGAPPRQTHLPNEVLDDRVPPLLAFDDLELLHHRLIAASMRTGIGYIKYISKAYEWALRGRRDATMKAQPAPDTHAITTA</sequence>
<feature type="non-terminal residue" evidence="2">
    <location>
        <position position="1"/>
    </location>
</feature>
<keyword evidence="1" id="KW-0472">Membrane</keyword>
<comment type="caution">
    <text evidence="2">The sequence shown here is derived from an EMBL/GenBank/DDBJ whole genome shotgun (WGS) entry which is preliminary data.</text>
</comment>
<protein>
    <submittedName>
        <fullName evidence="2">Uncharacterized protein</fullName>
    </submittedName>
</protein>
<reference evidence="2" key="1">
    <citation type="submission" date="2023-03" db="EMBL/GenBank/DDBJ databases">
        <title>Massive genome expansion in bonnet fungi (Mycena s.s.) driven by repeated elements and novel gene families across ecological guilds.</title>
        <authorList>
            <consortium name="Lawrence Berkeley National Laboratory"/>
            <person name="Harder C.B."/>
            <person name="Miyauchi S."/>
            <person name="Viragh M."/>
            <person name="Kuo A."/>
            <person name="Thoen E."/>
            <person name="Andreopoulos B."/>
            <person name="Lu D."/>
            <person name="Skrede I."/>
            <person name="Drula E."/>
            <person name="Henrissat B."/>
            <person name="Morin E."/>
            <person name="Kohler A."/>
            <person name="Barry K."/>
            <person name="LaButti K."/>
            <person name="Morin E."/>
            <person name="Salamov A."/>
            <person name="Lipzen A."/>
            <person name="Mereny Z."/>
            <person name="Hegedus B."/>
            <person name="Baldrian P."/>
            <person name="Stursova M."/>
            <person name="Weitz H."/>
            <person name="Taylor A."/>
            <person name="Grigoriev I.V."/>
            <person name="Nagy L.G."/>
            <person name="Martin F."/>
            <person name="Kauserud H."/>
        </authorList>
    </citation>
    <scope>NUCLEOTIDE SEQUENCE</scope>
    <source>
        <strain evidence="2">9144</strain>
    </source>
</reference>
<evidence type="ECO:0000313" key="3">
    <source>
        <dbReference type="Proteomes" id="UP001219525"/>
    </source>
</evidence>
<dbReference type="Proteomes" id="UP001219525">
    <property type="component" value="Unassembled WGS sequence"/>
</dbReference>
<dbReference type="EMBL" id="JARJCW010000030">
    <property type="protein sequence ID" value="KAJ7209556.1"/>
    <property type="molecule type" value="Genomic_DNA"/>
</dbReference>
<organism evidence="2 3">
    <name type="scientific">Mycena pura</name>
    <dbReference type="NCBI Taxonomy" id="153505"/>
    <lineage>
        <taxon>Eukaryota</taxon>
        <taxon>Fungi</taxon>
        <taxon>Dikarya</taxon>
        <taxon>Basidiomycota</taxon>
        <taxon>Agaricomycotina</taxon>
        <taxon>Agaricomycetes</taxon>
        <taxon>Agaricomycetidae</taxon>
        <taxon>Agaricales</taxon>
        <taxon>Marasmiineae</taxon>
        <taxon>Mycenaceae</taxon>
        <taxon>Mycena</taxon>
    </lineage>
</organism>
<evidence type="ECO:0000313" key="2">
    <source>
        <dbReference type="EMBL" id="KAJ7209556.1"/>
    </source>
</evidence>
<keyword evidence="1" id="KW-1133">Transmembrane helix</keyword>
<name>A0AAD6VD21_9AGAR</name>